<accession>H6L675</accession>
<dbReference type="Proteomes" id="UP000007519">
    <property type="component" value="Chromosome"/>
</dbReference>
<dbReference type="AlphaFoldDB" id="H6L675"/>
<reference evidence="1 2" key="1">
    <citation type="journal article" date="2012" name="Stand. Genomic Sci.">
        <title>Complete genome sequencing and analysis of Saprospira grandis str. Lewin, a predatory marine bacterium.</title>
        <authorList>
            <person name="Saw J.H."/>
            <person name="Yuryev A."/>
            <person name="Kanbe M."/>
            <person name="Hou S."/>
            <person name="Young A.G."/>
            <person name="Aizawa S."/>
            <person name="Alam M."/>
        </authorList>
    </citation>
    <scope>NUCLEOTIDE SEQUENCE [LARGE SCALE GENOMIC DNA]</scope>
    <source>
        <strain evidence="1 2">Lewin</strain>
    </source>
</reference>
<dbReference type="KEGG" id="sgn:SGRA_0237"/>
<evidence type="ECO:0000313" key="1">
    <source>
        <dbReference type="EMBL" id="AFC22976.1"/>
    </source>
</evidence>
<keyword evidence="2" id="KW-1185">Reference proteome</keyword>
<dbReference type="RefSeq" id="WP_014373224.1">
    <property type="nucleotide sequence ID" value="NC_016940.1"/>
</dbReference>
<gene>
    <name evidence="1" type="ordered locus">SGRA_0237</name>
</gene>
<dbReference type="OrthoDB" id="605297at2"/>
<dbReference type="HOGENOM" id="CLU_018090_0_0_10"/>
<name>H6L675_SAPGL</name>
<proteinExistence type="predicted"/>
<sequence>MRYFLTLLCLFGLYQRPQLCYFDDGDYHFRFFEPRVSTDLGVRYLLDYEPRLWRGRNENFNHNLSDWQQQIGQEVTITDLEQLIYQTPVETIYKYGRDRRSLELAAAGNSVLQAWQKDRQLKKEMADYLCFAKEAALHTGQKTYSWDLNEKERKKQTRLLTTGEEAADNARLDFIRQRYGFQLVRLAFYTLGPKSCAEYFDRYFAQGPKNYIYYRALEYKAGGEEGAKASHGFAAVFTHCADRRASSLNSFAQKLAANWEEGLALCETEEEKAAFYSMRALVHGGNISKELERVLKINPNSPLAELLLSRLFEHLEGKAFKYGYNEYKNYPEMQAQHRQELASLEKQLEQQLAQPNLDRPQLWQLAMAYIQLFGGNFDEAMRLTSKENYSDQMQAEAARIHFVAQLASLETLDMGAAAQLWKELERNPFFKDQYQLKQFTQEVFAGKFYKQGDYARAFLVQNNLRAAKDQLSAPLLRSFEQLVNKARWSNYFDNYLLEKRIGENAVDQIKEMRGVYHLQRFELDKAISALSSCSKAFQASSPSFNSSYLDKSIFSSKINPAAYYFDIEQQNIYRMYEEHAFLAQDYNLLSFAKTLKKLKEKAESNIPQRGEYAYILAQALYNIGPAGWHRPAIYYSSDNGGHSAWYDFGKEEKLAKSFAGASWERQRYYNPDLAIKYVEIGLKAADINDELAAQLNYLGAQIELSRPHILGHYWDWEDNVKKSKHKDYLKALKQYKGTSFEREVLNECYYYRAL</sequence>
<protein>
    <submittedName>
        <fullName evidence="1">Uncharacterized protein</fullName>
    </submittedName>
</protein>
<dbReference type="eggNOG" id="ENOG502ZAQA">
    <property type="taxonomic scope" value="Bacteria"/>
</dbReference>
<dbReference type="EMBL" id="CP002831">
    <property type="protein sequence ID" value="AFC22976.1"/>
    <property type="molecule type" value="Genomic_DNA"/>
</dbReference>
<evidence type="ECO:0000313" key="2">
    <source>
        <dbReference type="Proteomes" id="UP000007519"/>
    </source>
</evidence>
<dbReference type="STRING" id="984262.SGRA_0237"/>
<organism evidence="1 2">
    <name type="scientific">Saprospira grandis (strain Lewin)</name>
    <dbReference type="NCBI Taxonomy" id="984262"/>
    <lineage>
        <taxon>Bacteria</taxon>
        <taxon>Pseudomonadati</taxon>
        <taxon>Bacteroidota</taxon>
        <taxon>Saprospiria</taxon>
        <taxon>Saprospirales</taxon>
        <taxon>Saprospiraceae</taxon>
        <taxon>Saprospira</taxon>
    </lineage>
</organism>